<dbReference type="AlphaFoldDB" id="A0AAV7JGT5"/>
<dbReference type="SMART" id="SM00327">
    <property type="entry name" value="VWA"/>
    <property type="match status" value="1"/>
</dbReference>
<keyword evidence="2" id="KW-0081">Bacteriolytic enzyme</keyword>
<dbReference type="PANTHER" id="PTHR24020">
    <property type="entry name" value="COLLAGEN ALPHA"/>
    <property type="match status" value="1"/>
</dbReference>
<feature type="signal peptide" evidence="3">
    <location>
        <begin position="1"/>
        <end position="18"/>
    </location>
</feature>
<protein>
    <submittedName>
        <fullName evidence="5">Collagen alpha-6(VI) chain-like</fullName>
    </submittedName>
</protein>
<reference evidence="5 6" key="1">
    <citation type="journal article" date="2023" name="BMC Biol.">
        <title>The compact genome of the sponge Oopsacas minuta (Hexactinellida) is lacking key metazoan core genes.</title>
        <authorList>
            <person name="Santini S."/>
            <person name="Schenkelaars Q."/>
            <person name="Jourda C."/>
            <person name="Duchesne M."/>
            <person name="Belahbib H."/>
            <person name="Rocher C."/>
            <person name="Selva M."/>
            <person name="Riesgo A."/>
            <person name="Vervoort M."/>
            <person name="Leys S.P."/>
            <person name="Kodjabachian L."/>
            <person name="Le Bivic A."/>
            <person name="Borchiellini C."/>
            <person name="Claverie J.M."/>
            <person name="Renard E."/>
        </authorList>
    </citation>
    <scope>NUCLEOTIDE SEQUENCE [LARGE SCALE GENOMIC DNA]</scope>
    <source>
        <strain evidence="5">SPO-2</strain>
    </source>
</reference>
<dbReference type="InterPro" id="IPR023347">
    <property type="entry name" value="Lysozyme_dom_sf"/>
</dbReference>
<evidence type="ECO:0000256" key="2">
    <source>
        <dbReference type="ARBA" id="ARBA00022638"/>
    </source>
</evidence>
<organism evidence="5 6">
    <name type="scientific">Oopsacas minuta</name>
    <dbReference type="NCBI Taxonomy" id="111878"/>
    <lineage>
        <taxon>Eukaryota</taxon>
        <taxon>Metazoa</taxon>
        <taxon>Porifera</taxon>
        <taxon>Hexactinellida</taxon>
        <taxon>Hexasterophora</taxon>
        <taxon>Lyssacinosida</taxon>
        <taxon>Leucopsacidae</taxon>
        <taxon>Oopsacas</taxon>
    </lineage>
</organism>
<keyword evidence="1" id="KW-0929">Antimicrobial</keyword>
<dbReference type="GO" id="GO:0042742">
    <property type="term" value="P:defense response to bacterium"/>
    <property type="evidence" value="ECO:0007669"/>
    <property type="project" value="UniProtKB-KW"/>
</dbReference>
<dbReference type="PRINTS" id="PR00453">
    <property type="entry name" value="VWFADOMAIN"/>
</dbReference>
<dbReference type="InterPro" id="IPR050525">
    <property type="entry name" value="ECM_Assembly_Org"/>
</dbReference>
<dbReference type="Gene3D" id="1.10.530.40">
    <property type="match status" value="1"/>
</dbReference>
<dbReference type="InterPro" id="IPR002035">
    <property type="entry name" value="VWF_A"/>
</dbReference>
<keyword evidence="3" id="KW-0732">Signal</keyword>
<accession>A0AAV7JGT5</accession>
<comment type="caution">
    <text evidence="5">The sequence shown here is derived from an EMBL/GenBank/DDBJ whole genome shotgun (WGS) entry which is preliminary data.</text>
</comment>
<proteinExistence type="predicted"/>
<dbReference type="InterPro" id="IPR023346">
    <property type="entry name" value="Lysozyme-like_dom_sf"/>
</dbReference>
<dbReference type="Pfam" id="PF00092">
    <property type="entry name" value="VWA"/>
    <property type="match status" value="1"/>
</dbReference>
<gene>
    <name evidence="5" type="ORF">LOD99_8345</name>
</gene>
<evidence type="ECO:0000259" key="4">
    <source>
        <dbReference type="PROSITE" id="PS50234"/>
    </source>
</evidence>
<dbReference type="GO" id="GO:0005581">
    <property type="term" value="C:collagen trimer"/>
    <property type="evidence" value="ECO:0007669"/>
    <property type="project" value="UniProtKB-KW"/>
</dbReference>
<dbReference type="Pfam" id="PF16754">
    <property type="entry name" value="Pesticin"/>
    <property type="match status" value="1"/>
</dbReference>
<feature type="chain" id="PRO_5043473753" evidence="3">
    <location>
        <begin position="19"/>
        <end position="604"/>
    </location>
</feature>
<evidence type="ECO:0000256" key="1">
    <source>
        <dbReference type="ARBA" id="ARBA00022529"/>
    </source>
</evidence>
<name>A0AAV7JGT5_9METZ</name>
<dbReference type="Proteomes" id="UP001165289">
    <property type="component" value="Unassembled WGS sequence"/>
</dbReference>
<dbReference type="InterPro" id="IPR031922">
    <property type="entry name" value="Pesticin_C"/>
</dbReference>
<dbReference type="EMBL" id="JAKMXF010000334">
    <property type="protein sequence ID" value="KAI6648018.1"/>
    <property type="molecule type" value="Genomic_DNA"/>
</dbReference>
<dbReference type="Gene3D" id="3.40.50.410">
    <property type="entry name" value="von Willebrand factor, type A domain"/>
    <property type="match status" value="1"/>
</dbReference>
<dbReference type="CDD" id="cd16902">
    <property type="entry name" value="pesticin_lyz"/>
    <property type="match status" value="1"/>
</dbReference>
<dbReference type="SUPFAM" id="SSF53955">
    <property type="entry name" value="Lysozyme-like"/>
    <property type="match status" value="1"/>
</dbReference>
<keyword evidence="6" id="KW-1185">Reference proteome</keyword>
<evidence type="ECO:0000313" key="5">
    <source>
        <dbReference type="EMBL" id="KAI6648018.1"/>
    </source>
</evidence>
<dbReference type="GO" id="GO:0031640">
    <property type="term" value="P:killing of cells of another organism"/>
    <property type="evidence" value="ECO:0007669"/>
    <property type="project" value="UniProtKB-KW"/>
</dbReference>
<feature type="domain" description="VWFA" evidence="4">
    <location>
        <begin position="267"/>
        <end position="446"/>
    </location>
</feature>
<dbReference type="GO" id="GO:0003796">
    <property type="term" value="F:lysozyme activity"/>
    <property type="evidence" value="ECO:0007669"/>
    <property type="project" value="InterPro"/>
</dbReference>
<keyword evidence="5" id="KW-0176">Collagen</keyword>
<dbReference type="PROSITE" id="PS50234">
    <property type="entry name" value="VWFA"/>
    <property type="match status" value="1"/>
</dbReference>
<dbReference type="PANTHER" id="PTHR24020:SF20">
    <property type="entry name" value="PH DOMAIN-CONTAINING PROTEIN"/>
    <property type="match status" value="1"/>
</dbReference>
<dbReference type="InterPro" id="IPR036465">
    <property type="entry name" value="vWFA_dom_sf"/>
</dbReference>
<evidence type="ECO:0000256" key="3">
    <source>
        <dbReference type="SAM" id="SignalP"/>
    </source>
</evidence>
<dbReference type="SUPFAM" id="SSF53300">
    <property type="entry name" value="vWA-like"/>
    <property type="match status" value="1"/>
</dbReference>
<sequence length="604" mass="66528">MLKIFFYTFFSMLAVCTALVCTTPYKPRLYINNPRVPTDCKLEMLSCPTSWKAGIPEGTSTDLPLIYNEFVTCHEGLTKCGYVPINSDDGEVLGTSGVTIGGGVDLGSKNGEYFTDISVEATVINQLEPYFGLTQNDAACAIIENPLALTLDEAKDLTTKVKDLIVESVQTTYNAERGSGLPEFASLPRGIRTAISDVWFQFGTPEAYPEYPKFWNLVIKNDWEGAINELENFYNNPEIQQRGDLKRRNNEADIIRAVLEVCTRSVDVVFLLDQSGSISSSDFSLALDFISRIINAFSDEDLADEDGTRFGLSLFGSFYTTVFYLSSYKSKEDYDNAIDNITKIGGGTQLGSALNLTQGDQFTELNGLRPDTLGLPKILIVLTDGKAGDSVEIPAMNVRDSNIIIYVVGIGGYDINQLNVIASPSPPPHIYILDSFTDLSDFASTLTATTCYESQPIPINSIIIGVVLQDEFQYYQFEVQDNMNLMIVVVDEIGLTFLYASRVTPHPYEYDNDLEISSSDTYKELVISPLSEDVNITRRDTENVTYSIYVSVKGASNANSFTLEGSPCDPAICIEGTFGTSDGSSLQVTMSVIFLAFVFSLFMI</sequence>
<evidence type="ECO:0000313" key="6">
    <source>
        <dbReference type="Proteomes" id="UP001165289"/>
    </source>
</evidence>